<dbReference type="InterPro" id="IPR002177">
    <property type="entry name" value="DPS_DNA-bd"/>
</dbReference>
<dbReference type="EMBL" id="CP003914">
    <property type="protein sequence ID" value="AFX74581.1"/>
    <property type="molecule type" value="Genomic_DNA"/>
</dbReference>
<reference evidence="3 4" key="1">
    <citation type="journal article" date="2013" name="Genome Announc.">
        <title>Complete Genome Sequence of Mycoplasma hyorhinis Strain SK76.</title>
        <authorList>
            <person name="Goodison S."/>
            <person name="Urquidi V."/>
            <person name="Kumar D."/>
            <person name="Reyes L."/>
            <person name="Rosser C.J."/>
        </authorList>
    </citation>
    <scope>NUCLEOTIDE SEQUENCE [LARGE SCALE GENOMIC DNA]</scope>
    <source>
        <strain evidence="3 4">SK76</strain>
    </source>
</reference>
<protein>
    <submittedName>
        <fullName evidence="3">Neutrophil activating factor</fullName>
    </submittedName>
</protein>
<comment type="similarity">
    <text evidence="1">Belongs to the Dps family.</text>
</comment>
<dbReference type="Gene3D" id="1.20.1260.10">
    <property type="match status" value="1"/>
</dbReference>
<evidence type="ECO:0000313" key="4">
    <source>
        <dbReference type="Proteomes" id="UP000009399"/>
    </source>
</evidence>
<evidence type="ECO:0000259" key="2">
    <source>
        <dbReference type="Pfam" id="PF00210"/>
    </source>
</evidence>
<dbReference type="GO" id="GO:0008199">
    <property type="term" value="F:ferric iron binding"/>
    <property type="evidence" value="ECO:0007669"/>
    <property type="project" value="InterPro"/>
</dbReference>
<dbReference type="Pfam" id="PF00210">
    <property type="entry name" value="Ferritin"/>
    <property type="match status" value="1"/>
</dbReference>
<dbReference type="InterPro" id="IPR009078">
    <property type="entry name" value="Ferritin-like_SF"/>
</dbReference>
<evidence type="ECO:0000256" key="1">
    <source>
        <dbReference type="ARBA" id="ARBA00009497"/>
    </source>
</evidence>
<gene>
    <name evidence="3" type="ORF">MOS_678</name>
</gene>
<dbReference type="KEGG" id="mhs:MOS_678"/>
<evidence type="ECO:0000313" key="3">
    <source>
        <dbReference type="EMBL" id="AFX74581.1"/>
    </source>
</evidence>
<feature type="domain" description="Ferritin/DPS" evidence="2">
    <location>
        <begin position="6"/>
        <end position="116"/>
    </location>
</feature>
<dbReference type="AlphaFoldDB" id="A0AAI8ANF6"/>
<dbReference type="InterPro" id="IPR012347">
    <property type="entry name" value="Ferritin-like"/>
</dbReference>
<dbReference type="SUPFAM" id="SSF47240">
    <property type="entry name" value="Ferritin-like"/>
    <property type="match status" value="1"/>
</dbReference>
<accession>A0AAI8ANF6</accession>
<dbReference type="PIRSF" id="PIRSF005900">
    <property type="entry name" value="Dps"/>
    <property type="match status" value="1"/>
</dbReference>
<dbReference type="PANTHER" id="PTHR42932:SF1">
    <property type="entry name" value="GENERAL STRESS PROTEIN 20U"/>
    <property type="match status" value="1"/>
</dbReference>
<name>A0AAI8ANF6_MESHY</name>
<dbReference type="Proteomes" id="UP000009399">
    <property type="component" value="Chromosome"/>
</dbReference>
<dbReference type="PANTHER" id="PTHR42932">
    <property type="entry name" value="GENERAL STRESS PROTEIN 20U"/>
    <property type="match status" value="1"/>
</dbReference>
<dbReference type="InterPro" id="IPR008331">
    <property type="entry name" value="Ferritin_DPS_dom"/>
</dbReference>
<sequence>MNKLFEKLNTLFSTLIVFQSNVKNFHWHIKGSDFFIFHKYTDDLSAKSLDFVDEVAEKLIMFDQSVETEYANILKASLVKQFPKKFITSRLATQAIVEQMQTVLGICKEIQGLENESIFVVAPLIDEIVLFFHKFLWQFKSSIE</sequence>
<proteinExistence type="inferred from homology"/>
<organism evidence="3 4">
    <name type="scientific">Mesomycoplasma hyorhinis SK76</name>
    <dbReference type="NCBI Taxonomy" id="1118964"/>
    <lineage>
        <taxon>Bacteria</taxon>
        <taxon>Bacillati</taxon>
        <taxon>Mycoplasmatota</taxon>
        <taxon>Mycoplasmoidales</taxon>
        <taxon>Metamycoplasmataceae</taxon>
        <taxon>Mesomycoplasma</taxon>
    </lineage>
</organism>
<dbReference type="GeneID" id="93248764"/>
<dbReference type="CDD" id="cd01043">
    <property type="entry name" value="DPS"/>
    <property type="match status" value="1"/>
</dbReference>
<dbReference type="RefSeq" id="WP_014335708.1">
    <property type="nucleotide sequence ID" value="NC_019552.1"/>
</dbReference>